<gene>
    <name evidence="13" type="ORF">LSAA_8875</name>
</gene>
<comment type="similarity">
    <text evidence="2 12">Belongs to the amiloride-sensitive sodium channel (TC 1.A.6) family.</text>
</comment>
<evidence type="ECO:0000256" key="7">
    <source>
        <dbReference type="ARBA" id="ARBA00023053"/>
    </source>
</evidence>
<dbReference type="EMBL" id="HG994583">
    <property type="protein sequence ID" value="CAF2914958.1"/>
    <property type="molecule type" value="Genomic_DNA"/>
</dbReference>
<reference evidence="13" key="1">
    <citation type="submission" date="2021-02" db="EMBL/GenBank/DDBJ databases">
        <authorList>
            <person name="Bekaert M."/>
        </authorList>
    </citation>
    <scope>NUCLEOTIDE SEQUENCE</scope>
    <source>
        <strain evidence="13">IoA-00</strain>
    </source>
</reference>
<dbReference type="PANTHER" id="PTHR11690:SF288">
    <property type="entry name" value="AMILORIDE-SENSITIVE NA+ CHANNEL-RELATED"/>
    <property type="match status" value="1"/>
</dbReference>
<dbReference type="Gene3D" id="2.60.470.10">
    <property type="entry name" value="Acid-sensing ion channels like domains"/>
    <property type="match status" value="1"/>
</dbReference>
<evidence type="ECO:0000256" key="4">
    <source>
        <dbReference type="ARBA" id="ARBA00022461"/>
    </source>
</evidence>
<proteinExistence type="inferred from homology"/>
<keyword evidence="4 12" id="KW-0894">Sodium channel</keyword>
<name>A0A7R8CSK6_LEPSM</name>
<evidence type="ECO:0000256" key="10">
    <source>
        <dbReference type="ARBA" id="ARBA00023201"/>
    </source>
</evidence>
<keyword evidence="14" id="KW-1185">Reference proteome</keyword>
<evidence type="ECO:0000256" key="5">
    <source>
        <dbReference type="ARBA" id="ARBA00022692"/>
    </source>
</evidence>
<evidence type="ECO:0000313" key="13">
    <source>
        <dbReference type="EMBL" id="CAF2914958.1"/>
    </source>
</evidence>
<evidence type="ECO:0000313" key="14">
    <source>
        <dbReference type="Proteomes" id="UP000675881"/>
    </source>
</evidence>
<comment type="subcellular location">
    <subcellularLocation>
        <location evidence="1">Membrane</location>
        <topology evidence="1">Multi-pass membrane protein</topology>
    </subcellularLocation>
</comment>
<evidence type="ECO:0000256" key="6">
    <source>
        <dbReference type="ARBA" id="ARBA00022989"/>
    </source>
</evidence>
<dbReference type="GO" id="GO:0005886">
    <property type="term" value="C:plasma membrane"/>
    <property type="evidence" value="ECO:0007669"/>
    <property type="project" value="TreeGrafter"/>
</dbReference>
<dbReference type="AlphaFoldDB" id="A0A7R8CSK6"/>
<keyword evidence="7" id="KW-0915">Sodium</keyword>
<evidence type="ECO:0000256" key="12">
    <source>
        <dbReference type="RuleBase" id="RU000679"/>
    </source>
</evidence>
<dbReference type="Gene3D" id="1.10.287.770">
    <property type="entry name" value="YojJ-like"/>
    <property type="match status" value="1"/>
</dbReference>
<evidence type="ECO:0000256" key="11">
    <source>
        <dbReference type="ARBA" id="ARBA00023303"/>
    </source>
</evidence>
<dbReference type="PANTHER" id="PTHR11690">
    <property type="entry name" value="AMILORIDE-SENSITIVE SODIUM CHANNEL-RELATED"/>
    <property type="match status" value="1"/>
</dbReference>
<protein>
    <submittedName>
        <fullName evidence="13">ASICN</fullName>
    </submittedName>
</protein>
<evidence type="ECO:0000256" key="8">
    <source>
        <dbReference type="ARBA" id="ARBA00023065"/>
    </source>
</evidence>
<keyword evidence="10 12" id="KW-0739">Sodium transport</keyword>
<dbReference type="Pfam" id="PF00858">
    <property type="entry name" value="ASC"/>
    <property type="match status" value="1"/>
</dbReference>
<keyword evidence="11 12" id="KW-0407">Ion channel</keyword>
<evidence type="ECO:0000256" key="1">
    <source>
        <dbReference type="ARBA" id="ARBA00004141"/>
    </source>
</evidence>
<keyword evidence="8 12" id="KW-0406">Ion transport</keyword>
<dbReference type="Proteomes" id="UP000675881">
    <property type="component" value="Chromosome 4"/>
</dbReference>
<organism evidence="13 14">
    <name type="scientific">Lepeophtheirus salmonis</name>
    <name type="common">Salmon louse</name>
    <name type="synonym">Caligus salmonis</name>
    <dbReference type="NCBI Taxonomy" id="72036"/>
    <lineage>
        <taxon>Eukaryota</taxon>
        <taxon>Metazoa</taxon>
        <taxon>Ecdysozoa</taxon>
        <taxon>Arthropoda</taxon>
        <taxon>Crustacea</taxon>
        <taxon>Multicrustacea</taxon>
        <taxon>Hexanauplia</taxon>
        <taxon>Copepoda</taxon>
        <taxon>Siphonostomatoida</taxon>
        <taxon>Caligidae</taxon>
        <taxon>Lepeophtheirus</taxon>
    </lineage>
</organism>
<keyword evidence="5 12" id="KW-0812">Transmembrane</keyword>
<dbReference type="InterPro" id="IPR001873">
    <property type="entry name" value="ENaC"/>
</dbReference>
<dbReference type="OrthoDB" id="6021021at2759"/>
<dbReference type="GO" id="GO:0015280">
    <property type="term" value="F:ligand-gated sodium channel activity"/>
    <property type="evidence" value="ECO:0007669"/>
    <property type="project" value="TreeGrafter"/>
</dbReference>
<evidence type="ECO:0000256" key="9">
    <source>
        <dbReference type="ARBA" id="ARBA00023136"/>
    </source>
</evidence>
<keyword evidence="3 12" id="KW-0813">Transport</keyword>
<sequence length="818" mass="94078">MTANKIMSGTMFRAKIRERKRNSKIKQKDSLGSKNPFLRFLTNYAGVSTTHGIHYIFEPEGSIFTRILWAIIVITSIVLSSIMSKDAYQAWQDDPILTTVATTGLPIRKIKFPAITICNQGNIKDVTKKVINMRFETYLRDVRNTSIASIQQYKIEYFRDYLKHYLNSTDIYLRDVIRLMKSINPEATARSTIATKELYPCSMKEIKQYHDSNQNITNTTYIDNNSYVDDDDLCPRGFSFVKNLSVCVFLTPTIDIKEQYNYWCSYFGGSTFQIKTQEDLSILQYIARLSNYSSRIESVFFVDAGTSEFEIKTLKDLISQGQQFLINDDFEMGKCLTVRMGYSGEIIFNSVDCTDTYPMICVKYISICSKKDEEDDLVPVERLLSPTASQKIEKYQGLPCYEITLTDASFLRKCWWKNRPVPCAALFQPIPTDGGICCSFNLEKAEDMFKKSIFSEKLASLHEKERKMSKFSPKLPSYWDERGEPYPSDGKQDGLTVILDANTYLTDTSTVTSDETGFYAYIDGGGQFPILSRRSIPIAAGRNNYVSLSAIDIVTDDQVREIPTEKRNCYFSYERKLKYFKHYSRNNCLFECHLLHARKHASCTPWYYPMLSNEVEICGPWKANQFLRASKNVTENDCDCQPDCITTIYSSSVATLPFRECNLRNLDLSYFCTFQINDLPDPQIFGSEIIIRQYGNAELDKLVNNKYKSQFRSDDIKYKLGTSKLDILLSRKQFYNSFESDIAVVNFYFDTSAVLQYSRRKKLTTIEFMGQIGGLLGLCIGFRATHAQEENKGRGLIWLLSFHNISTYIRTHPLLIIA</sequence>
<evidence type="ECO:0000256" key="2">
    <source>
        <dbReference type="ARBA" id="ARBA00007193"/>
    </source>
</evidence>
<keyword evidence="9" id="KW-0472">Membrane</keyword>
<keyword evidence="6" id="KW-1133">Transmembrane helix</keyword>
<accession>A0A7R8CSK6</accession>
<evidence type="ECO:0000256" key="3">
    <source>
        <dbReference type="ARBA" id="ARBA00022448"/>
    </source>
</evidence>